<evidence type="ECO:0000256" key="1">
    <source>
        <dbReference type="ARBA" id="ARBA00009175"/>
    </source>
</evidence>
<evidence type="ECO:0000313" key="6">
    <source>
        <dbReference type="Proteomes" id="UP000245216"/>
    </source>
</evidence>
<dbReference type="RefSeq" id="WP_109089864.1">
    <property type="nucleotide sequence ID" value="NZ_QEXO01000005.1"/>
</dbReference>
<dbReference type="GO" id="GO:0030973">
    <property type="term" value="F:molybdate ion binding"/>
    <property type="evidence" value="ECO:0007669"/>
    <property type="project" value="TreeGrafter"/>
</dbReference>
<reference evidence="5 6" key="2">
    <citation type="submission" date="2018-05" db="EMBL/GenBank/DDBJ databases">
        <authorList>
            <person name="Lanie J.A."/>
            <person name="Ng W.-L."/>
            <person name="Kazmierczak K.M."/>
            <person name="Andrzejewski T.M."/>
            <person name="Davidsen T.M."/>
            <person name="Wayne K.J."/>
            <person name="Tettelin H."/>
            <person name="Glass J.I."/>
            <person name="Rusch D."/>
            <person name="Podicherti R."/>
            <person name="Tsui H.-C.T."/>
            <person name="Winkler M.E."/>
        </authorList>
    </citation>
    <scope>NUCLEOTIDE SEQUENCE [LARGE SCALE GENOMIC DNA]</scope>
    <source>
        <strain evidence="5 6">YBY</strain>
    </source>
</reference>
<name>A0A2U2BFG6_ALCFA</name>
<evidence type="ECO:0000256" key="4">
    <source>
        <dbReference type="SAM" id="SignalP"/>
    </source>
</evidence>
<sequence length="236" mass="25481">MKSLLFSAACLLAITTPAHASDLLIATGAGYRKPVTELMEAFNKETGLTVESSFGNMQQVRAQSEQNPDIAAIIGDRFFLEPMGIAQQFVNISQGALMLAVPKGKTIDSIQDLQQPSYARIAIGDAKKTVYGRAATTCMEREKIQADGRTIEVAMLPQVSTYLLNGEVDAGFINRSEALAHKDKLGTVLPMPAQCHDPIDLSLAVLKDRPASPALQSWTQFLGSDKAKSILEHHGL</sequence>
<dbReference type="PANTHER" id="PTHR30632:SF0">
    <property type="entry name" value="SULFATE-BINDING PROTEIN"/>
    <property type="match status" value="1"/>
</dbReference>
<dbReference type="Gene3D" id="3.40.190.10">
    <property type="entry name" value="Periplasmic binding protein-like II"/>
    <property type="match status" value="2"/>
</dbReference>
<feature type="signal peptide" evidence="4">
    <location>
        <begin position="1"/>
        <end position="20"/>
    </location>
</feature>
<comment type="similarity">
    <text evidence="1">Belongs to the bacterial solute-binding protein ModA family.</text>
</comment>
<dbReference type="Pfam" id="PF13531">
    <property type="entry name" value="SBP_bac_11"/>
    <property type="match status" value="1"/>
</dbReference>
<dbReference type="InterPro" id="IPR005950">
    <property type="entry name" value="ModA"/>
</dbReference>
<keyword evidence="3 4" id="KW-0732">Signal</keyword>
<dbReference type="EMBL" id="QEXO01000005">
    <property type="protein sequence ID" value="PWE12760.1"/>
    <property type="molecule type" value="Genomic_DNA"/>
</dbReference>
<feature type="chain" id="PRO_5015744845" evidence="4">
    <location>
        <begin position="21"/>
        <end position="236"/>
    </location>
</feature>
<dbReference type="SUPFAM" id="SSF53850">
    <property type="entry name" value="Periplasmic binding protein-like II"/>
    <property type="match status" value="1"/>
</dbReference>
<keyword evidence="2" id="KW-0479">Metal-binding</keyword>
<dbReference type="NCBIfam" id="TIGR01256">
    <property type="entry name" value="modA"/>
    <property type="match status" value="1"/>
</dbReference>
<organism evidence="5 6">
    <name type="scientific">Alcaligenes faecalis</name>
    <dbReference type="NCBI Taxonomy" id="511"/>
    <lineage>
        <taxon>Bacteria</taxon>
        <taxon>Pseudomonadati</taxon>
        <taxon>Pseudomonadota</taxon>
        <taxon>Betaproteobacteria</taxon>
        <taxon>Burkholderiales</taxon>
        <taxon>Alcaligenaceae</taxon>
        <taxon>Alcaligenes</taxon>
    </lineage>
</organism>
<proteinExistence type="inferred from homology"/>
<reference evidence="5 6" key="1">
    <citation type="submission" date="2018-05" db="EMBL/GenBank/DDBJ databases">
        <title>Genome Sequence of an Efficient Indole-Degrading Bacterium, Alcaligenes sp.YBY.</title>
        <authorList>
            <person name="Yang B."/>
        </authorList>
    </citation>
    <scope>NUCLEOTIDE SEQUENCE [LARGE SCALE GENOMIC DNA]</scope>
    <source>
        <strain evidence="5 6">YBY</strain>
    </source>
</reference>
<evidence type="ECO:0000313" key="5">
    <source>
        <dbReference type="EMBL" id="PWE12760.1"/>
    </source>
</evidence>
<dbReference type="InterPro" id="IPR050682">
    <property type="entry name" value="ModA/WtpA"/>
</dbReference>
<dbReference type="STRING" id="511.UZ73_10075"/>
<dbReference type="GO" id="GO:0046872">
    <property type="term" value="F:metal ion binding"/>
    <property type="evidence" value="ECO:0007669"/>
    <property type="project" value="UniProtKB-KW"/>
</dbReference>
<evidence type="ECO:0000256" key="3">
    <source>
        <dbReference type="ARBA" id="ARBA00022729"/>
    </source>
</evidence>
<evidence type="ECO:0000256" key="2">
    <source>
        <dbReference type="ARBA" id="ARBA00022723"/>
    </source>
</evidence>
<accession>A0A2U2BFG6</accession>
<dbReference type="Proteomes" id="UP000245216">
    <property type="component" value="Unassembled WGS sequence"/>
</dbReference>
<protein>
    <submittedName>
        <fullName evidence="5">Molybdate ABC transporter substrate-binding protein</fullName>
    </submittedName>
</protein>
<dbReference type="PANTHER" id="PTHR30632">
    <property type="entry name" value="MOLYBDATE-BINDING PERIPLASMIC PROTEIN"/>
    <property type="match status" value="1"/>
</dbReference>
<dbReference type="AlphaFoldDB" id="A0A2U2BFG6"/>
<comment type="caution">
    <text evidence="5">The sequence shown here is derived from an EMBL/GenBank/DDBJ whole genome shotgun (WGS) entry which is preliminary data.</text>
</comment>
<gene>
    <name evidence="5" type="primary">modA</name>
    <name evidence="5" type="ORF">DF183_18535</name>
</gene>
<dbReference type="GO" id="GO:0015689">
    <property type="term" value="P:molybdate ion transport"/>
    <property type="evidence" value="ECO:0007669"/>
    <property type="project" value="InterPro"/>
</dbReference>